<keyword evidence="9" id="KW-0966">Cell projection</keyword>
<evidence type="ECO:0000259" key="8">
    <source>
        <dbReference type="SMART" id="SM00858"/>
    </source>
</evidence>
<organism evidence="9 10">
    <name type="scientific">Photobacterium lipolyticum</name>
    <dbReference type="NCBI Taxonomy" id="266810"/>
    <lineage>
        <taxon>Bacteria</taxon>
        <taxon>Pseudomonadati</taxon>
        <taxon>Pseudomonadota</taxon>
        <taxon>Gammaproteobacteria</taxon>
        <taxon>Vibrionales</taxon>
        <taxon>Vibrionaceae</taxon>
        <taxon>Photobacterium</taxon>
    </lineage>
</organism>
<dbReference type="GO" id="GO:0042597">
    <property type="term" value="C:periplasmic space"/>
    <property type="evidence" value="ECO:0007669"/>
    <property type="project" value="UniProtKB-SubCell"/>
</dbReference>
<evidence type="ECO:0000256" key="6">
    <source>
        <dbReference type="ARBA" id="ARBA00025643"/>
    </source>
</evidence>
<dbReference type="CDD" id="cd11614">
    <property type="entry name" value="SAF_CpaB_FlgA_like"/>
    <property type="match status" value="1"/>
</dbReference>
<dbReference type="AlphaFoldDB" id="A0A2T3MU89"/>
<feature type="signal peptide" evidence="7">
    <location>
        <begin position="1"/>
        <end position="35"/>
    </location>
</feature>
<sequence length="254" mass="27844">MQSTTKRKGHFRSEMVLIAALMAGGGIGATSAVQAATRHIDHVTETTAKTERAVKHYLEQNVRHYAATLGSRDYTIVLQPLSDIPACDAPVSQSLSDPLQPVGRLTVTLECQLPTYWKARAKAEVAIYRQLVVAKNTVNRHQTITPAMLSLKRSDVAYLRHGYFTTKEALAGLSSRRKIVAGKIISPKMVELPELVQRNDGVLIEATFGKMNATMKGVALESGVMGDSIRVRNLSSQKEIYATVVGPQKVRTQF</sequence>
<evidence type="ECO:0000256" key="1">
    <source>
        <dbReference type="ARBA" id="ARBA00004418"/>
    </source>
</evidence>
<feature type="domain" description="SAF" evidence="8">
    <location>
        <begin position="129"/>
        <end position="191"/>
    </location>
</feature>
<dbReference type="Gene3D" id="3.90.1210.10">
    <property type="entry name" value="Antifreeze-like/N-acetylneuraminic acid synthase C-terminal domain"/>
    <property type="match status" value="1"/>
</dbReference>
<keyword evidence="5" id="KW-0574">Periplasm</keyword>
<dbReference type="SMART" id="SM00858">
    <property type="entry name" value="SAF"/>
    <property type="match status" value="1"/>
</dbReference>
<evidence type="ECO:0000256" key="4">
    <source>
        <dbReference type="ARBA" id="ARBA00022729"/>
    </source>
</evidence>
<evidence type="ECO:0000313" key="10">
    <source>
        <dbReference type="Proteomes" id="UP000240904"/>
    </source>
</evidence>
<dbReference type="PANTHER" id="PTHR36307:SF1">
    <property type="entry name" value="FLAGELLA BASAL BODY P-RING FORMATION PROTEIN FLGA"/>
    <property type="match status" value="1"/>
</dbReference>
<name>A0A2T3MU89_9GAMM</name>
<dbReference type="Pfam" id="PF13144">
    <property type="entry name" value="ChapFlgA"/>
    <property type="match status" value="1"/>
</dbReference>
<keyword evidence="9" id="KW-0969">Cilium</keyword>
<dbReference type="EMBL" id="PYMC01000015">
    <property type="protein sequence ID" value="PSW03527.1"/>
    <property type="molecule type" value="Genomic_DNA"/>
</dbReference>
<comment type="caution">
    <text evidence="9">The sequence shown here is derived from an EMBL/GenBank/DDBJ whole genome shotgun (WGS) entry which is preliminary data.</text>
</comment>
<dbReference type="Proteomes" id="UP000240904">
    <property type="component" value="Unassembled WGS sequence"/>
</dbReference>
<gene>
    <name evidence="9" type="primary">flgA</name>
    <name evidence="9" type="ORF">C9I89_17635</name>
</gene>
<keyword evidence="9" id="KW-0282">Flagellum</keyword>
<dbReference type="InterPro" id="IPR039246">
    <property type="entry name" value="Flagellar_FlgA"/>
</dbReference>
<keyword evidence="10" id="KW-1185">Reference proteome</keyword>
<evidence type="ECO:0000256" key="2">
    <source>
        <dbReference type="ARBA" id="ARBA00010474"/>
    </source>
</evidence>
<comment type="function">
    <text evidence="6">Involved in the assembly process of the P-ring formation. It may associate with FlgF on the rod constituting a structure essential for the P-ring assembly or may act as a modulator protein for the P-ring assembly.</text>
</comment>
<feature type="chain" id="PRO_5015426272" description="Flagella basal body P-ring formation protein FlgA" evidence="7">
    <location>
        <begin position="36"/>
        <end position="254"/>
    </location>
</feature>
<keyword evidence="4 7" id="KW-0732">Signal</keyword>
<dbReference type="PANTHER" id="PTHR36307">
    <property type="entry name" value="FLAGELLA BASAL BODY P-RING FORMATION PROTEIN FLGA"/>
    <property type="match status" value="1"/>
</dbReference>
<comment type="subcellular location">
    <subcellularLocation>
        <location evidence="1">Periplasm</location>
    </subcellularLocation>
</comment>
<comment type="similarity">
    <text evidence="2">Belongs to the FlgA family.</text>
</comment>
<dbReference type="InterPro" id="IPR013974">
    <property type="entry name" value="SAF"/>
</dbReference>
<dbReference type="Gene3D" id="2.30.30.760">
    <property type="match status" value="1"/>
</dbReference>
<evidence type="ECO:0000256" key="3">
    <source>
        <dbReference type="ARBA" id="ARBA00014754"/>
    </source>
</evidence>
<reference evidence="9 10" key="1">
    <citation type="submission" date="2018-03" db="EMBL/GenBank/DDBJ databases">
        <title>Whole genome sequencing of Histamine producing bacteria.</title>
        <authorList>
            <person name="Butler K."/>
        </authorList>
    </citation>
    <scope>NUCLEOTIDE SEQUENCE [LARGE SCALE GENOMIC DNA]</scope>
    <source>
        <strain evidence="9 10">DSM 16190</strain>
    </source>
</reference>
<accession>A0A2T3MU89</accession>
<protein>
    <recommendedName>
        <fullName evidence="3">Flagella basal body P-ring formation protein FlgA</fullName>
    </recommendedName>
</protein>
<evidence type="ECO:0000256" key="5">
    <source>
        <dbReference type="ARBA" id="ARBA00022764"/>
    </source>
</evidence>
<dbReference type="OrthoDB" id="6397807at2"/>
<dbReference type="RefSeq" id="WP_107284636.1">
    <property type="nucleotide sequence ID" value="NZ_PYMC01000015.1"/>
</dbReference>
<dbReference type="InterPro" id="IPR017585">
    <property type="entry name" value="SAF_FlgA"/>
</dbReference>
<proteinExistence type="inferred from homology"/>
<dbReference type="NCBIfam" id="TIGR03170">
    <property type="entry name" value="flgA_cterm"/>
    <property type="match status" value="1"/>
</dbReference>
<evidence type="ECO:0000256" key="7">
    <source>
        <dbReference type="SAM" id="SignalP"/>
    </source>
</evidence>
<evidence type="ECO:0000313" key="9">
    <source>
        <dbReference type="EMBL" id="PSW03527.1"/>
    </source>
</evidence>
<dbReference type="GO" id="GO:0044780">
    <property type="term" value="P:bacterial-type flagellum assembly"/>
    <property type="evidence" value="ECO:0007669"/>
    <property type="project" value="InterPro"/>
</dbReference>